<evidence type="ECO:0000313" key="2">
    <source>
        <dbReference type="Proteomes" id="UP000027265"/>
    </source>
</evidence>
<name>A0A067QDQ9_9AGAM</name>
<organism evidence="1 2">
    <name type="scientific">Jaapia argillacea MUCL 33604</name>
    <dbReference type="NCBI Taxonomy" id="933084"/>
    <lineage>
        <taxon>Eukaryota</taxon>
        <taxon>Fungi</taxon>
        <taxon>Dikarya</taxon>
        <taxon>Basidiomycota</taxon>
        <taxon>Agaricomycotina</taxon>
        <taxon>Agaricomycetes</taxon>
        <taxon>Agaricomycetidae</taxon>
        <taxon>Jaapiales</taxon>
        <taxon>Jaapiaceae</taxon>
        <taxon>Jaapia</taxon>
    </lineage>
</organism>
<gene>
    <name evidence="1" type="ORF">JAAARDRAFT_188447</name>
</gene>
<dbReference type="InParanoid" id="A0A067QDQ9"/>
<protein>
    <submittedName>
        <fullName evidence="1">Uncharacterized protein</fullName>
    </submittedName>
</protein>
<keyword evidence="2" id="KW-1185">Reference proteome</keyword>
<sequence>MPNPPNTQPPPSPPILTTRSLSEPALHALTHTFTLTLALANLMPMPTPSSPSLLPFLDVRRWLHGRSHLSTFTIVNVCIPEISPGKLHALALTCTPTFTLALNNANANTIIALTCTLTLANTIITHPFSNFCVGNLKVWDFRELTPRSLPTKTDSLRVHPPPPLANPIPRSSKINASAVNIYLYSITPPSS</sequence>
<proteinExistence type="predicted"/>
<dbReference type="EMBL" id="KL197709">
    <property type="protein sequence ID" value="KDQ65198.1"/>
    <property type="molecule type" value="Genomic_DNA"/>
</dbReference>
<accession>A0A067QDQ9</accession>
<dbReference type="Proteomes" id="UP000027265">
    <property type="component" value="Unassembled WGS sequence"/>
</dbReference>
<dbReference type="AlphaFoldDB" id="A0A067QDQ9"/>
<reference evidence="2" key="1">
    <citation type="journal article" date="2014" name="Proc. Natl. Acad. Sci. U.S.A.">
        <title>Extensive sampling of basidiomycete genomes demonstrates inadequacy of the white-rot/brown-rot paradigm for wood decay fungi.</title>
        <authorList>
            <person name="Riley R."/>
            <person name="Salamov A.A."/>
            <person name="Brown D.W."/>
            <person name="Nagy L.G."/>
            <person name="Floudas D."/>
            <person name="Held B.W."/>
            <person name="Levasseur A."/>
            <person name="Lombard V."/>
            <person name="Morin E."/>
            <person name="Otillar R."/>
            <person name="Lindquist E.A."/>
            <person name="Sun H."/>
            <person name="LaButti K.M."/>
            <person name="Schmutz J."/>
            <person name="Jabbour D."/>
            <person name="Luo H."/>
            <person name="Baker S.E."/>
            <person name="Pisabarro A.G."/>
            <person name="Walton J.D."/>
            <person name="Blanchette R.A."/>
            <person name="Henrissat B."/>
            <person name="Martin F."/>
            <person name="Cullen D."/>
            <person name="Hibbett D.S."/>
            <person name="Grigoriev I.V."/>
        </authorList>
    </citation>
    <scope>NUCLEOTIDE SEQUENCE [LARGE SCALE GENOMIC DNA]</scope>
    <source>
        <strain evidence="2">MUCL 33604</strain>
    </source>
</reference>
<dbReference type="HOGENOM" id="CLU_1421599_0_0_1"/>
<evidence type="ECO:0000313" key="1">
    <source>
        <dbReference type="EMBL" id="KDQ65198.1"/>
    </source>
</evidence>